<reference evidence="1" key="2">
    <citation type="submission" date="2022-01" db="EMBL/GenBank/DDBJ databases">
        <authorList>
            <person name="Yamashiro T."/>
            <person name="Shiraishi A."/>
            <person name="Satake H."/>
            <person name="Nakayama K."/>
        </authorList>
    </citation>
    <scope>NUCLEOTIDE SEQUENCE</scope>
</reference>
<proteinExistence type="predicted"/>
<dbReference type="Proteomes" id="UP001151760">
    <property type="component" value="Unassembled WGS sequence"/>
</dbReference>
<accession>A0ABQ5DI96</accession>
<evidence type="ECO:0000313" key="2">
    <source>
        <dbReference type="Proteomes" id="UP001151760"/>
    </source>
</evidence>
<gene>
    <name evidence="1" type="ORF">Tco_0937873</name>
</gene>
<sequence length="146" mass="16529">MFDGSSRFNCQNLQLLEATSHTELSDKILKTITSDKGFSKQNQPWLSLMFFGSVRSGFERTKDGVIETDSGNLELEFDVLNDVQWSACTAEDFDTTGEVPLSNSLNIGLYSNSSSFDDVFLLSQQFEEHFLDFVDRDLNCLVQLRC</sequence>
<organism evidence="1 2">
    <name type="scientific">Tanacetum coccineum</name>
    <dbReference type="NCBI Taxonomy" id="301880"/>
    <lineage>
        <taxon>Eukaryota</taxon>
        <taxon>Viridiplantae</taxon>
        <taxon>Streptophyta</taxon>
        <taxon>Embryophyta</taxon>
        <taxon>Tracheophyta</taxon>
        <taxon>Spermatophyta</taxon>
        <taxon>Magnoliopsida</taxon>
        <taxon>eudicotyledons</taxon>
        <taxon>Gunneridae</taxon>
        <taxon>Pentapetalae</taxon>
        <taxon>asterids</taxon>
        <taxon>campanulids</taxon>
        <taxon>Asterales</taxon>
        <taxon>Asteraceae</taxon>
        <taxon>Asteroideae</taxon>
        <taxon>Anthemideae</taxon>
        <taxon>Anthemidinae</taxon>
        <taxon>Tanacetum</taxon>
    </lineage>
</organism>
<evidence type="ECO:0000313" key="1">
    <source>
        <dbReference type="EMBL" id="GJT38008.1"/>
    </source>
</evidence>
<dbReference type="EMBL" id="BQNB010015269">
    <property type="protein sequence ID" value="GJT38008.1"/>
    <property type="molecule type" value="Genomic_DNA"/>
</dbReference>
<name>A0ABQ5DI96_9ASTR</name>
<keyword evidence="2" id="KW-1185">Reference proteome</keyword>
<comment type="caution">
    <text evidence="1">The sequence shown here is derived from an EMBL/GenBank/DDBJ whole genome shotgun (WGS) entry which is preliminary data.</text>
</comment>
<reference evidence="1" key="1">
    <citation type="journal article" date="2022" name="Int. J. Mol. Sci.">
        <title>Draft Genome of Tanacetum Coccineum: Genomic Comparison of Closely Related Tanacetum-Family Plants.</title>
        <authorList>
            <person name="Yamashiro T."/>
            <person name="Shiraishi A."/>
            <person name="Nakayama K."/>
            <person name="Satake H."/>
        </authorList>
    </citation>
    <scope>NUCLEOTIDE SEQUENCE</scope>
</reference>
<protein>
    <submittedName>
        <fullName evidence="1">Uncharacterized protein</fullName>
    </submittedName>
</protein>